<evidence type="ECO:0000313" key="1">
    <source>
        <dbReference type="EMBL" id="KAK9901331.1"/>
    </source>
</evidence>
<dbReference type="Proteomes" id="UP001491310">
    <property type="component" value="Unassembled WGS sequence"/>
</dbReference>
<comment type="caution">
    <text evidence="1">The sequence shown here is derived from an EMBL/GenBank/DDBJ whole genome shotgun (WGS) entry which is preliminary data.</text>
</comment>
<dbReference type="InterPro" id="IPR008266">
    <property type="entry name" value="Tyr_kinase_AS"/>
</dbReference>
<protein>
    <recommendedName>
        <fullName evidence="3">Non-specific serine/threonine protein kinase</fullName>
    </recommendedName>
</protein>
<keyword evidence="2" id="KW-1185">Reference proteome</keyword>
<dbReference type="PROSITE" id="PS00109">
    <property type="entry name" value="PROTEIN_KINASE_TYR"/>
    <property type="match status" value="1"/>
</dbReference>
<gene>
    <name evidence="1" type="ORF">WJX75_007061</name>
</gene>
<dbReference type="EMBL" id="JALJOT010000018">
    <property type="protein sequence ID" value="KAK9901331.1"/>
    <property type="molecule type" value="Genomic_DNA"/>
</dbReference>
<reference evidence="1 2" key="1">
    <citation type="journal article" date="2024" name="Nat. Commun.">
        <title>Phylogenomics reveals the evolutionary origins of lichenization in chlorophyte algae.</title>
        <authorList>
            <person name="Puginier C."/>
            <person name="Libourel C."/>
            <person name="Otte J."/>
            <person name="Skaloud P."/>
            <person name="Haon M."/>
            <person name="Grisel S."/>
            <person name="Petersen M."/>
            <person name="Berrin J.G."/>
            <person name="Delaux P.M."/>
            <person name="Dal Grande F."/>
            <person name="Keller J."/>
        </authorList>
    </citation>
    <scope>NUCLEOTIDE SEQUENCE [LARGE SCALE GENOMIC DNA]</scope>
    <source>
        <strain evidence="1 2">SAG 216-7</strain>
    </source>
</reference>
<name>A0ABR2YB25_9CHLO</name>
<dbReference type="SUPFAM" id="SSF56112">
    <property type="entry name" value="Protein kinase-like (PK-like)"/>
    <property type="match status" value="1"/>
</dbReference>
<accession>A0ABR2YB25</accession>
<sequence length="206" mass="22855">MVGAPRVVYAMRRAWPALQAFYQELGNKPVPAEPNRQLDFPYPCTYISLDGLQCHGFSYVQRLTDFTFHAVAGGPAAGSAGHFSTAEPSSRDHGQHLFVKFWVELFSGSAQGSPGCRLCPSLAWLRTAAWSLADAGFVHGDLRGCNVLLDKQQVYLTDLEWAGEVGKANYPIFMNRTDIEWPPGASDNQPITMEHDLYWMDALLSE</sequence>
<organism evidence="1 2">
    <name type="scientific">Coccomyxa subellipsoidea</name>
    <dbReference type="NCBI Taxonomy" id="248742"/>
    <lineage>
        <taxon>Eukaryota</taxon>
        <taxon>Viridiplantae</taxon>
        <taxon>Chlorophyta</taxon>
        <taxon>core chlorophytes</taxon>
        <taxon>Trebouxiophyceae</taxon>
        <taxon>Trebouxiophyceae incertae sedis</taxon>
        <taxon>Coccomyxaceae</taxon>
        <taxon>Coccomyxa</taxon>
    </lineage>
</organism>
<evidence type="ECO:0008006" key="3">
    <source>
        <dbReference type="Google" id="ProtNLM"/>
    </source>
</evidence>
<proteinExistence type="predicted"/>
<evidence type="ECO:0000313" key="2">
    <source>
        <dbReference type="Proteomes" id="UP001491310"/>
    </source>
</evidence>
<dbReference type="InterPro" id="IPR011009">
    <property type="entry name" value="Kinase-like_dom_sf"/>
</dbReference>